<keyword evidence="1" id="KW-0175">Coiled coil</keyword>
<evidence type="ECO:0000313" key="4">
    <source>
        <dbReference type="Proteomes" id="UP001189429"/>
    </source>
</evidence>
<proteinExistence type="predicted"/>
<evidence type="ECO:0000256" key="1">
    <source>
        <dbReference type="SAM" id="Coils"/>
    </source>
</evidence>
<feature type="coiled-coil region" evidence="1">
    <location>
        <begin position="55"/>
        <end position="82"/>
    </location>
</feature>
<comment type="caution">
    <text evidence="3">The sequence shown here is derived from an EMBL/GenBank/DDBJ whole genome shotgun (WGS) entry which is preliminary data.</text>
</comment>
<dbReference type="EMBL" id="CAUYUJ010001851">
    <property type="protein sequence ID" value="CAK0797945.1"/>
    <property type="molecule type" value="Genomic_DNA"/>
</dbReference>
<feature type="non-terminal residue" evidence="3">
    <location>
        <position position="673"/>
    </location>
</feature>
<accession>A0ABN9Q0T2</accession>
<evidence type="ECO:0000313" key="3">
    <source>
        <dbReference type="EMBL" id="CAK0797945.1"/>
    </source>
</evidence>
<evidence type="ECO:0000256" key="2">
    <source>
        <dbReference type="SAM" id="MobiDB-lite"/>
    </source>
</evidence>
<name>A0ABN9Q0T2_9DINO</name>
<feature type="compositionally biased region" description="Low complexity" evidence="2">
    <location>
        <begin position="555"/>
        <end position="577"/>
    </location>
</feature>
<protein>
    <submittedName>
        <fullName evidence="3">Uncharacterized protein</fullName>
    </submittedName>
</protein>
<sequence length="673" mass="73151">MDGLRAHVDNTRADVMRTLAAVQQNLVAVGNSFQSHCERIDQQMEQRFGQIRNEIHEQNNNITSMQSEINELRQLLGAVRAETPSATQAVPAGGNGFDRKVDTSIIVLRSRDPVPRQNALTGFMPVLDAANIDATDVEIEGDPIAKRFQVRFKGAHGYATRRASQTLSAMRTLGPNPDWMQLTAKTATNANTPLYVSSDKNPFQIQREIGLKLLRAAIEQEYTGRRFYSDKVKGELSLNWKVFVRITPVPGVGEPPNIEWARNHIDALGLDRAKLSEIAARVFAREEAQNPGLGYADWRGSQDRVWTSLFSSLTEIELSDPTRASIATSSTSVIDRLFVSLPGWVATHMHATGYTKGQVEILNHRGLSDHVGIAVDLRPAPPKDPKQQPIPNAIFQSPVFRQYVQSHLDVVDLSLYDPPYRLQIYKNLLRDAARFTRQAPGAIETLYACLWWVLEGGTLGYDFNFLLGAFLPKGSKATKCQIVPLSGPFTPALAALYQQKLRSLVVDWSEFAVVPNLLYLGTWMGPNAEEKTRAPTAGRAAAPGVPAMADLEGQPAAAAAPAEAPAAEPAGAPAAAPAGPPVPEEPPAAGRAAPSWAEKAAAARRAVPAERAAPARSADAPARQPRAEEQSEDVLQTIRRGLEELSRKPVRHAPPPRAPAGALAYGCGPDSPR</sequence>
<feature type="compositionally biased region" description="Low complexity" evidence="2">
    <location>
        <begin position="587"/>
        <end position="624"/>
    </location>
</feature>
<keyword evidence="4" id="KW-1185">Reference proteome</keyword>
<reference evidence="3" key="1">
    <citation type="submission" date="2023-10" db="EMBL/GenBank/DDBJ databases">
        <authorList>
            <person name="Chen Y."/>
            <person name="Shah S."/>
            <person name="Dougan E. K."/>
            <person name="Thang M."/>
            <person name="Chan C."/>
        </authorList>
    </citation>
    <scope>NUCLEOTIDE SEQUENCE [LARGE SCALE GENOMIC DNA]</scope>
</reference>
<feature type="region of interest" description="Disordered" evidence="2">
    <location>
        <begin position="554"/>
        <end position="673"/>
    </location>
</feature>
<dbReference type="Proteomes" id="UP001189429">
    <property type="component" value="Unassembled WGS sequence"/>
</dbReference>
<organism evidence="3 4">
    <name type="scientific">Prorocentrum cordatum</name>
    <dbReference type="NCBI Taxonomy" id="2364126"/>
    <lineage>
        <taxon>Eukaryota</taxon>
        <taxon>Sar</taxon>
        <taxon>Alveolata</taxon>
        <taxon>Dinophyceae</taxon>
        <taxon>Prorocentrales</taxon>
        <taxon>Prorocentraceae</taxon>
        <taxon>Prorocentrum</taxon>
    </lineage>
</organism>
<gene>
    <name evidence="3" type="ORF">PCOR1329_LOCUS6873</name>
</gene>